<dbReference type="GO" id="GO:0003677">
    <property type="term" value="F:DNA binding"/>
    <property type="evidence" value="ECO:0007669"/>
    <property type="project" value="UniProtKB-KW"/>
</dbReference>
<dbReference type="Proteomes" id="UP000095003">
    <property type="component" value="Unassembled WGS sequence"/>
</dbReference>
<keyword evidence="3" id="KW-0238">DNA-binding</keyword>
<dbReference type="InterPro" id="IPR000551">
    <property type="entry name" value="MerR-type_HTH_dom"/>
</dbReference>
<dbReference type="RefSeq" id="WP_081330066.1">
    <property type="nucleotide sequence ID" value="NZ_JBKXXQ010000042.1"/>
</dbReference>
<keyword evidence="2" id="KW-0805">Transcription regulation</keyword>
<keyword evidence="1" id="KW-0678">Repressor</keyword>
<dbReference type="Pfam" id="PF13411">
    <property type="entry name" value="MerR_1"/>
    <property type="match status" value="1"/>
</dbReference>
<keyword evidence="4" id="KW-0804">Transcription</keyword>
<sequence>MMELYTINQVSKLYGISTRMLYYYEKIGLISSLRKSEYAYRVYDETALLRLQQILILRKLRIPMKQIHIILNNAQTTEAIDLFVHNIQELEEEIKTLAIIRDALSHLVKELKQSSSIHMNFDSYIPSVLSIAETLSLSKNLIKETIAMEDVKSTEAKRISFGGYQWIILEEKDNKILILTEEIIGQRDYHSDLVDITWEDSEMRQYLNSTFYETFSPKEQARILETQVSDRDNPWSGTKCGNPTIDKVFLLSYDEVIRYFGDSGDIRNRISWFWEDTKGFPGGIPVRNTTALIDGLFINDQYCPARRAFKPDGTLGWWWLRSPGGAGQHTSGSVGLIGEIFLCGDDVYNHPYRDINGDGGIRPAMWIRI</sequence>
<organism evidence="7 8">
    <name type="scientific">Eisenbergiella tayi</name>
    <dbReference type="NCBI Taxonomy" id="1432052"/>
    <lineage>
        <taxon>Bacteria</taxon>
        <taxon>Bacillati</taxon>
        <taxon>Bacillota</taxon>
        <taxon>Clostridia</taxon>
        <taxon>Lachnospirales</taxon>
        <taxon>Lachnospiraceae</taxon>
        <taxon>Eisenbergiella</taxon>
    </lineage>
</organism>
<dbReference type="PANTHER" id="PTHR30204">
    <property type="entry name" value="REDOX-CYCLING DRUG-SENSING TRANSCRIPTIONAL ACTIVATOR SOXR"/>
    <property type="match status" value="1"/>
</dbReference>
<dbReference type="SUPFAM" id="SSF46955">
    <property type="entry name" value="Putative DNA-binding domain"/>
    <property type="match status" value="1"/>
</dbReference>
<feature type="domain" description="HTH merR-type" evidence="6">
    <location>
        <begin position="4"/>
        <end position="73"/>
    </location>
</feature>
<evidence type="ECO:0000259" key="6">
    <source>
        <dbReference type="PROSITE" id="PS50937"/>
    </source>
</evidence>
<evidence type="ECO:0000256" key="3">
    <source>
        <dbReference type="ARBA" id="ARBA00023125"/>
    </source>
</evidence>
<reference evidence="7 8" key="1">
    <citation type="submission" date="2016-07" db="EMBL/GenBank/DDBJ databases">
        <title>Characterization of isolates of Eisenbergiella tayi derived from blood cultures, using whole genome sequencing.</title>
        <authorList>
            <person name="Burdz T."/>
            <person name="Wiebe D."/>
            <person name="Huynh C."/>
            <person name="Bernard K."/>
        </authorList>
    </citation>
    <scope>NUCLEOTIDE SEQUENCE [LARGE SCALE GENOMIC DNA]</scope>
    <source>
        <strain evidence="7 8">NML 120489</strain>
    </source>
</reference>
<dbReference type="GO" id="GO:0003700">
    <property type="term" value="F:DNA-binding transcription factor activity"/>
    <property type="evidence" value="ECO:0007669"/>
    <property type="project" value="InterPro"/>
</dbReference>
<comment type="caution">
    <text evidence="7">The sequence shown here is derived from an EMBL/GenBank/DDBJ whole genome shotgun (WGS) entry which is preliminary data.</text>
</comment>
<proteinExistence type="predicted"/>
<feature type="coiled-coil region" evidence="5">
    <location>
        <begin position="73"/>
        <end position="107"/>
    </location>
</feature>
<dbReference type="PANTHER" id="PTHR30204:SF69">
    <property type="entry name" value="MERR-FAMILY TRANSCRIPTIONAL REGULATOR"/>
    <property type="match status" value="1"/>
</dbReference>
<dbReference type="EMBL" id="MCGI01000004">
    <property type="protein sequence ID" value="ODM09418.1"/>
    <property type="molecule type" value="Genomic_DNA"/>
</dbReference>
<dbReference type="AlphaFoldDB" id="A0A1E3AKV9"/>
<gene>
    <name evidence="7" type="primary">tipA</name>
    <name evidence="7" type="ORF">BEH84_03785</name>
</gene>
<evidence type="ECO:0000256" key="5">
    <source>
        <dbReference type="SAM" id="Coils"/>
    </source>
</evidence>
<dbReference type="GeneID" id="93301757"/>
<keyword evidence="5" id="KW-0175">Coiled coil</keyword>
<evidence type="ECO:0000256" key="2">
    <source>
        <dbReference type="ARBA" id="ARBA00023015"/>
    </source>
</evidence>
<accession>A0A1E3AKV9</accession>
<protein>
    <submittedName>
        <fullName evidence="7">HTH-type transcriptional activator TipA</fullName>
    </submittedName>
</protein>
<dbReference type="PROSITE" id="PS50937">
    <property type="entry name" value="HTH_MERR_2"/>
    <property type="match status" value="1"/>
</dbReference>
<evidence type="ECO:0000256" key="4">
    <source>
        <dbReference type="ARBA" id="ARBA00023163"/>
    </source>
</evidence>
<dbReference type="Gene3D" id="1.10.1660.10">
    <property type="match status" value="1"/>
</dbReference>
<name>A0A1E3AKV9_9FIRM</name>
<dbReference type="Pfam" id="PF19789">
    <property type="entry name" value="DUF6273"/>
    <property type="match status" value="1"/>
</dbReference>
<dbReference type="InterPro" id="IPR047057">
    <property type="entry name" value="MerR_fam"/>
</dbReference>
<dbReference type="InterPro" id="IPR046240">
    <property type="entry name" value="DUF6273"/>
</dbReference>
<dbReference type="InterPro" id="IPR009061">
    <property type="entry name" value="DNA-bd_dom_put_sf"/>
</dbReference>
<dbReference type="SMART" id="SM00422">
    <property type="entry name" value="HTH_MERR"/>
    <property type="match status" value="1"/>
</dbReference>
<evidence type="ECO:0000256" key="1">
    <source>
        <dbReference type="ARBA" id="ARBA00022491"/>
    </source>
</evidence>
<dbReference type="CDD" id="cd00592">
    <property type="entry name" value="HTH_MerR-like"/>
    <property type="match status" value="1"/>
</dbReference>
<evidence type="ECO:0000313" key="7">
    <source>
        <dbReference type="EMBL" id="ODM09418.1"/>
    </source>
</evidence>
<evidence type="ECO:0000313" key="8">
    <source>
        <dbReference type="Proteomes" id="UP000095003"/>
    </source>
</evidence>